<reference evidence="1" key="1">
    <citation type="journal article" date="2019" name="Sci. Rep.">
        <title>Draft genome of Tanacetum cinerariifolium, the natural source of mosquito coil.</title>
        <authorList>
            <person name="Yamashiro T."/>
            <person name="Shiraishi A."/>
            <person name="Satake H."/>
            <person name="Nakayama K."/>
        </authorList>
    </citation>
    <scope>NUCLEOTIDE SEQUENCE</scope>
</reference>
<protein>
    <submittedName>
        <fullName evidence="1">Uncharacterized protein</fullName>
    </submittedName>
</protein>
<sequence length="141" mass="15614">GSVVVTAKALLRLDQVRFHTLGVIADKPGDLHADQQARREQHQSQIASQHRSLSVRFGLRPRIRRDATSSSGQPVAITEQAVEHAFAAVLAAGFDQGRQQLFDLDRLWKTFTHPVQQIAEGRFAVGVPHRPIERGAGVKIR</sequence>
<proteinExistence type="predicted"/>
<dbReference type="AlphaFoldDB" id="A0A699V083"/>
<gene>
    <name evidence="1" type="ORF">Tci_898938</name>
</gene>
<organism evidence="1">
    <name type="scientific">Tanacetum cinerariifolium</name>
    <name type="common">Dalmatian daisy</name>
    <name type="synonym">Chrysanthemum cinerariifolium</name>
    <dbReference type="NCBI Taxonomy" id="118510"/>
    <lineage>
        <taxon>Eukaryota</taxon>
        <taxon>Viridiplantae</taxon>
        <taxon>Streptophyta</taxon>
        <taxon>Embryophyta</taxon>
        <taxon>Tracheophyta</taxon>
        <taxon>Spermatophyta</taxon>
        <taxon>Magnoliopsida</taxon>
        <taxon>eudicotyledons</taxon>
        <taxon>Gunneridae</taxon>
        <taxon>Pentapetalae</taxon>
        <taxon>asterids</taxon>
        <taxon>campanulids</taxon>
        <taxon>Asterales</taxon>
        <taxon>Asteraceae</taxon>
        <taxon>Asteroideae</taxon>
        <taxon>Anthemideae</taxon>
        <taxon>Anthemidinae</taxon>
        <taxon>Tanacetum</taxon>
    </lineage>
</organism>
<comment type="caution">
    <text evidence="1">The sequence shown here is derived from an EMBL/GenBank/DDBJ whole genome shotgun (WGS) entry which is preliminary data.</text>
</comment>
<dbReference type="EMBL" id="BKCJ011373098">
    <property type="protein sequence ID" value="GFD26969.1"/>
    <property type="molecule type" value="Genomic_DNA"/>
</dbReference>
<feature type="non-terminal residue" evidence="1">
    <location>
        <position position="141"/>
    </location>
</feature>
<feature type="non-terminal residue" evidence="1">
    <location>
        <position position="1"/>
    </location>
</feature>
<name>A0A699V083_TANCI</name>
<accession>A0A699V083</accession>
<evidence type="ECO:0000313" key="1">
    <source>
        <dbReference type="EMBL" id="GFD26969.1"/>
    </source>
</evidence>